<dbReference type="InterPro" id="IPR050982">
    <property type="entry name" value="Auxin_biosynth/cation_transpt"/>
</dbReference>
<name>A0ABU6NUW3_9BACI</name>
<dbReference type="EMBL" id="JARTFS010000005">
    <property type="protein sequence ID" value="MED4400816.1"/>
    <property type="molecule type" value="Genomic_DNA"/>
</dbReference>
<dbReference type="Proteomes" id="UP001342826">
    <property type="component" value="Unassembled WGS sequence"/>
</dbReference>
<dbReference type="PRINTS" id="PR00368">
    <property type="entry name" value="FADPNR"/>
</dbReference>
<protein>
    <submittedName>
        <fullName evidence="2">NAD(P)/FAD-dependent oxidoreductase</fullName>
        <ecNumber evidence="2">1.14.13.-</ecNumber>
    </submittedName>
</protein>
<accession>A0ABU6NUW3</accession>
<dbReference type="Pfam" id="PF13738">
    <property type="entry name" value="Pyr_redox_3"/>
    <property type="match status" value="1"/>
</dbReference>
<reference evidence="2 3" key="1">
    <citation type="submission" date="2023-03" db="EMBL/GenBank/DDBJ databases">
        <title>Bacillus Genome Sequencing.</title>
        <authorList>
            <person name="Dunlap C."/>
        </authorList>
    </citation>
    <scope>NUCLEOTIDE SEQUENCE [LARGE SCALE GENOMIC DNA]</scope>
    <source>
        <strain evidence="2 3">NRS-1717</strain>
    </source>
</reference>
<dbReference type="Gene3D" id="3.50.50.60">
    <property type="entry name" value="FAD/NAD(P)-binding domain"/>
    <property type="match status" value="1"/>
</dbReference>
<dbReference type="PANTHER" id="PTHR43539">
    <property type="entry name" value="FLAVIN-BINDING MONOOXYGENASE-LIKE PROTEIN (AFU_ORTHOLOGUE AFUA_4G09220)"/>
    <property type="match status" value="1"/>
</dbReference>
<dbReference type="SUPFAM" id="SSF51905">
    <property type="entry name" value="FAD/NAD(P)-binding domain"/>
    <property type="match status" value="2"/>
</dbReference>
<dbReference type="GO" id="GO:0016491">
    <property type="term" value="F:oxidoreductase activity"/>
    <property type="evidence" value="ECO:0007669"/>
    <property type="project" value="UniProtKB-KW"/>
</dbReference>
<sequence>MIYDIIIVGAGQAGLAMGYYLKKTKMSFLIIDQCSGIGEVWRSRYDSLTLFTPRSFSSLPGSKLAGNENNYPIKDEIADYLAHYAQEHALPVQLNTIVQILSKEKDVFQITTNQGLLEAKQIVIATGPFQKPFIPDCSNLLAKEIFQIHSAHYKNKNQLKDGSVLVVGGGNSGCQIAVELAEDRDVHLSVSKKLKFLPQDIGGRSIFHWFDKLGILKATVHSSAGRFLKRQADPIFGKELKALLKKKQVTLKPRLTSVKDDKLIFQDGSEFKADNIIWSTGFKYDYSWVHIPQAFHSDGSPVHERGVTPVNGLYFLGLPWQYRRGSALLQGVGYDASYLYEKIKEGILYETK</sequence>
<dbReference type="InterPro" id="IPR036188">
    <property type="entry name" value="FAD/NAD-bd_sf"/>
</dbReference>
<dbReference type="PRINTS" id="PR00469">
    <property type="entry name" value="PNDRDTASEII"/>
</dbReference>
<organism evidence="2 3">
    <name type="scientific">Metabacillus fastidiosus</name>
    <dbReference type="NCBI Taxonomy" id="1458"/>
    <lineage>
        <taxon>Bacteria</taxon>
        <taxon>Bacillati</taxon>
        <taxon>Bacillota</taxon>
        <taxon>Bacilli</taxon>
        <taxon>Bacillales</taxon>
        <taxon>Bacillaceae</taxon>
        <taxon>Metabacillus</taxon>
    </lineage>
</organism>
<comment type="caution">
    <text evidence="2">The sequence shown here is derived from an EMBL/GenBank/DDBJ whole genome shotgun (WGS) entry which is preliminary data.</text>
</comment>
<evidence type="ECO:0000313" key="3">
    <source>
        <dbReference type="Proteomes" id="UP001342826"/>
    </source>
</evidence>
<keyword evidence="1 2" id="KW-0560">Oxidoreductase</keyword>
<evidence type="ECO:0000313" key="2">
    <source>
        <dbReference type="EMBL" id="MED4400816.1"/>
    </source>
</evidence>
<dbReference type="GeneID" id="301139943"/>
<dbReference type="RefSeq" id="WP_066226141.1">
    <property type="nucleotide sequence ID" value="NZ_JARTFQ010000007.1"/>
</dbReference>
<gene>
    <name evidence="2" type="ORF">P9271_05655</name>
</gene>
<keyword evidence="3" id="KW-1185">Reference proteome</keyword>
<evidence type="ECO:0000256" key="1">
    <source>
        <dbReference type="ARBA" id="ARBA00023002"/>
    </source>
</evidence>
<dbReference type="PANTHER" id="PTHR43539:SF78">
    <property type="entry name" value="FLAVIN-CONTAINING MONOOXYGENASE"/>
    <property type="match status" value="1"/>
</dbReference>
<dbReference type="EC" id="1.14.13.-" evidence="2"/>
<proteinExistence type="predicted"/>